<evidence type="ECO:0000313" key="1">
    <source>
        <dbReference type="EMBL" id="MEY9453443.1"/>
    </source>
</evidence>
<accession>A0ABV4FPC3</accession>
<dbReference type="Proteomes" id="UP001565369">
    <property type="component" value="Unassembled WGS sequence"/>
</dbReference>
<dbReference type="EMBL" id="JBGBZJ010000003">
    <property type="protein sequence ID" value="MEY9453443.1"/>
    <property type="molecule type" value="Genomic_DNA"/>
</dbReference>
<reference evidence="1 2" key="1">
    <citation type="submission" date="2024-07" db="EMBL/GenBank/DDBJ databases">
        <title>Genomic Encyclopedia of Type Strains, Phase V (KMG-V): Genome sequencing to study the core and pangenomes of soil and plant-associated prokaryotes.</title>
        <authorList>
            <person name="Whitman W."/>
        </authorList>
    </citation>
    <scope>NUCLEOTIDE SEQUENCE [LARGE SCALE GENOMIC DNA]</scope>
    <source>
        <strain evidence="1 2">USDA 152</strain>
    </source>
</reference>
<gene>
    <name evidence="1" type="ORF">ABIG07_002391</name>
</gene>
<dbReference type="InterPro" id="IPR007460">
    <property type="entry name" value="BrnT_toxin"/>
</dbReference>
<evidence type="ECO:0000313" key="2">
    <source>
        <dbReference type="Proteomes" id="UP001565369"/>
    </source>
</evidence>
<sequence>MSSSPPSSTVSSRGTLTMQFEFDWDPIKAESNRRKHGVAFEAAMGVFSDPLALSLLDNESGKGEERWVTMGRSPAGNLLLVVHTYVELTADRAAIRIISARYPSRREIRSYEG</sequence>
<comment type="caution">
    <text evidence="1">The sequence shown here is derived from an EMBL/GenBank/DDBJ whole genome shotgun (WGS) entry which is preliminary data.</text>
</comment>
<dbReference type="Pfam" id="PF04365">
    <property type="entry name" value="BrnT_toxin"/>
    <property type="match status" value="1"/>
</dbReference>
<protein>
    <submittedName>
        <fullName evidence="1">Uncharacterized DUF497 family protein</fullName>
    </submittedName>
</protein>
<dbReference type="InterPro" id="IPR038573">
    <property type="entry name" value="BrnT_sf"/>
</dbReference>
<name>A0ABV4FPC3_9BRAD</name>
<dbReference type="Gene3D" id="3.10.450.530">
    <property type="entry name" value="Ribonuclease toxin, BrnT, of type II toxin-antitoxin system"/>
    <property type="match status" value="1"/>
</dbReference>
<organism evidence="1 2">
    <name type="scientific">Bradyrhizobium ottawaense</name>
    <dbReference type="NCBI Taxonomy" id="931866"/>
    <lineage>
        <taxon>Bacteria</taxon>
        <taxon>Pseudomonadati</taxon>
        <taxon>Pseudomonadota</taxon>
        <taxon>Alphaproteobacteria</taxon>
        <taxon>Hyphomicrobiales</taxon>
        <taxon>Nitrobacteraceae</taxon>
        <taxon>Bradyrhizobium</taxon>
    </lineage>
</organism>
<keyword evidence="2" id="KW-1185">Reference proteome</keyword>
<proteinExistence type="predicted"/>